<dbReference type="Pfam" id="PF10979">
    <property type="entry name" value="DUF2786"/>
    <property type="match status" value="1"/>
</dbReference>
<proteinExistence type="predicted"/>
<dbReference type="Proteomes" id="UP000251577">
    <property type="component" value="Unassembled WGS sequence"/>
</dbReference>
<protein>
    <submittedName>
        <fullName evidence="4">Uncharacterized protein</fullName>
    </submittedName>
</protein>
<sequence>MGRDELYTSVSFDEERLNTIKSRVEKLLRQAADREGTPEGDAFRDKAFELMAQYGVEASQEAAEGKTSRIVDHQVDFAGTYTDMQFELLNTLAHVLHCQVVRFKMRRSSKVQQAFVFGRAHHVQRVLMLHTMLSGHMIAGATDAPRTCGFVHTSPQTQKRSWMRGFIRTVGSRLEAIEVQHSPEFESQTGGARGVLALREDSQQAYDAARQQFPGLKTDRSQRGPRTFDPFSYQAGAQAGAGMDLGQQRVQRG</sequence>
<feature type="non-terminal residue" evidence="4">
    <location>
        <position position="253"/>
    </location>
</feature>
<feature type="domain" description="DUF7168" evidence="3">
    <location>
        <begin position="86"/>
        <end position="186"/>
    </location>
</feature>
<keyword evidence="5" id="KW-1185">Reference proteome</keyword>
<dbReference type="InterPro" id="IPR055592">
    <property type="entry name" value="DUF7168"/>
</dbReference>
<evidence type="ECO:0000256" key="1">
    <source>
        <dbReference type="SAM" id="MobiDB-lite"/>
    </source>
</evidence>
<evidence type="ECO:0000313" key="4">
    <source>
        <dbReference type="EMBL" id="RAV33086.1"/>
    </source>
</evidence>
<dbReference type="RefSeq" id="WP_133258515.1">
    <property type="nucleotide sequence ID" value="NZ_QHCV01000002.1"/>
</dbReference>
<name>A0A364V941_9CORY</name>
<reference evidence="4 5" key="1">
    <citation type="journal article" date="2018" name="Syst. Appl. Microbiol.">
        <title>Corynebacterium heidelbergense sp. nov., isolated from the preen glands of Egyptian geese (Alopochen aegyptiacus).</title>
        <authorList>
            <person name="Braun M.S."/>
            <person name="Wang E."/>
            <person name="Zimmermann S."/>
            <person name="Wink M."/>
        </authorList>
    </citation>
    <scope>NUCLEOTIDE SEQUENCE [LARGE SCALE GENOMIC DNA]</scope>
    <source>
        <strain evidence="4 5">647</strain>
    </source>
</reference>
<gene>
    <name evidence="4" type="ORF">DLJ54_00230</name>
</gene>
<dbReference type="Pfam" id="PF23771">
    <property type="entry name" value="DUF7168"/>
    <property type="match status" value="1"/>
</dbReference>
<evidence type="ECO:0000259" key="3">
    <source>
        <dbReference type="Pfam" id="PF23771"/>
    </source>
</evidence>
<feature type="region of interest" description="Disordered" evidence="1">
    <location>
        <begin position="210"/>
        <end position="253"/>
    </location>
</feature>
<accession>A0A364V941</accession>
<feature type="domain" description="DUF2786" evidence="2">
    <location>
        <begin position="20"/>
        <end position="57"/>
    </location>
</feature>
<evidence type="ECO:0000259" key="2">
    <source>
        <dbReference type="Pfam" id="PF10979"/>
    </source>
</evidence>
<dbReference type="EMBL" id="QHCV01000002">
    <property type="protein sequence ID" value="RAV33086.1"/>
    <property type="molecule type" value="Genomic_DNA"/>
</dbReference>
<dbReference type="InterPro" id="IPR024498">
    <property type="entry name" value="DUF2786"/>
</dbReference>
<dbReference type="AlphaFoldDB" id="A0A364V941"/>
<comment type="caution">
    <text evidence="4">The sequence shown here is derived from an EMBL/GenBank/DDBJ whole genome shotgun (WGS) entry which is preliminary data.</text>
</comment>
<evidence type="ECO:0000313" key="5">
    <source>
        <dbReference type="Proteomes" id="UP000251577"/>
    </source>
</evidence>
<organism evidence="4 5">
    <name type="scientific">Corynebacterium heidelbergense</name>
    <dbReference type="NCBI Taxonomy" id="2055947"/>
    <lineage>
        <taxon>Bacteria</taxon>
        <taxon>Bacillati</taxon>
        <taxon>Actinomycetota</taxon>
        <taxon>Actinomycetes</taxon>
        <taxon>Mycobacteriales</taxon>
        <taxon>Corynebacteriaceae</taxon>
        <taxon>Corynebacterium</taxon>
    </lineage>
</organism>